<keyword evidence="7" id="KW-1185">Reference proteome</keyword>
<dbReference type="STRING" id="4537.A0A0E0K4B2"/>
<comment type="similarity">
    <text evidence="2 3">Belongs to the small heat shock protein (HSP20) family.</text>
</comment>
<feature type="domain" description="SHSP" evidence="5">
    <location>
        <begin position="19"/>
        <end position="157"/>
    </location>
</feature>
<dbReference type="InterPro" id="IPR008978">
    <property type="entry name" value="HSP20-like_chaperone"/>
</dbReference>
<evidence type="ECO:0000256" key="3">
    <source>
        <dbReference type="RuleBase" id="RU003616"/>
    </source>
</evidence>
<dbReference type="InterPro" id="IPR031107">
    <property type="entry name" value="Small_HSP"/>
</dbReference>
<evidence type="ECO:0000256" key="1">
    <source>
        <dbReference type="ARBA" id="ARBA00023016"/>
    </source>
</evidence>
<keyword evidence="1" id="KW-0346">Stress response</keyword>
<evidence type="ECO:0000313" key="7">
    <source>
        <dbReference type="Proteomes" id="UP000026962"/>
    </source>
</evidence>
<evidence type="ECO:0000256" key="2">
    <source>
        <dbReference type="PROSITE-ProRule" id="PRU00285"/>
    </source>
</evidence>
<dbReference type="PROSITE" id="PS01031">
    <property type="entry name" value="SHSP"/>
    <property type="match status" value="1"/>
</dbReference>
<dbReference type="FunFam" id="2.60.40.790:FF:000093">
    <property type="entry name" value="17.4 kDa class I heat shock protein 3"/>
    <property type="match status" value="1"/>
</dbReference>
<dbReference type="Gramene" id="OPUNC02G27470.1">
    <property type="protein sequence ID" value="OPUNC02G27470.1"/>
    <property type="gene ID" value="OPUNC02G27470"/>
</dbReference>
<dbReference type="OMA" id="AHVFRMD"/>
<accession>A0A0E0K4B2</accession>
<reference evidence="6" key="2">
    <citation type="submission" date="2018-05" db="EMBL/GenBank/DDBJ databases">
        <title>OpunRS2 (Oryza punctata Reference Sequence Version 2).</title>
        <authorList>
            <person name="Zhang J."/>
            <person name="Kudrna D."/>
            <person name="Lee S."/>
            <person name="Talag J."/>
            <person name="Welchert J."/>
            <person name="Wing R.A."/>
        </authorList>
    </citation>
    <scope>NUCLEOTIDE SEQUENCE [LARGE SCALE GENOMIC DNA]</scope>
</reference>
<name>A0A0E0K4B2_ORYPU</name>
<dbReference type="Pfam" id="PF00011">
    <property type="entry name" value="HSP20"/>
    <property type="match status" value="1"/>
</dbReference>
<sequence>MSLALSRMLLDRFFPGAGGVVGEARAPMDWRETPVAHVFEMDLPGLAKDQVAVEVVDGHILRVRAGSKHEDGNNVGEAGKPRGKDGDDDEGGETDAVRWHCRERAAGRRRAVVTQFRLPEDAAADEVSARMADGVLTVTVPKRKGKKRHADKAAGDDKPVCCRFWP</sequence>
<dbReference type="InterPro" id="IPR002068">
    <property type="entry name" value="A-crystallin/Hsp20_dom"/>
</dbReference>
<dbReference type="HOGENOM" id="CLU_1471913_0_0_1"/>
<dbReference type="AlphaFoldDB" id="A0A0E0K4B2"/>
<evidence type="ECO:0000256" key="4">
    <source>
        <dbReference type="SAM" id="MobiDB-lite"/>
    </source>
</evidence>
<evidence type="ECO:0000313" key="6">
    <source>
        <dbReference type="EnsemblPlants" id="OPUNC02G27470.1"/>
    </source>
</evidence>
<dbReference type="Gene3D" id="2.60.40.790">
    <property type="match status" value="1"/>
</dbReference>
<dbReference type="Proteomes" id="UP000026962">
    <property type="component" value="Chromosome 2"/>
</dbReference>
<reference evidence="6" key="1">
    <citation type="submission" date="2015-04" db="UniProtKB">
        <authorList>
            <consortium name="EnsemblPlants"/>
        </authorList>
    </citation>
    <scope>IDENTIFICATION</scope>
</reference>
<feature type="region of interest" description="Disordered" evidence="4">
    <location>
        <begin position="66"/>
        <end position="96"/>
    </location>
</feature>
<dbReference type="GO" id="GO:0009408">
    <property type="term" value="P:response to heat"/>
    <property type="evidence" value="ECO:0007669"/>
    <property type="project" value="UniProtKB-ARBA"/>
</dbReference>
<proteinExistence type="inferred from homology"/>
<dbReference type="SUPFAM" id="SSF49764">
    <property type="entry name" value="HSP20-like chaperones"/>
    <property type="match status" value="1"/>
</dbReference>
<dbReference type="EnsemblPlants" id="OPUNC02G27470.1">
    <property type="protein sequence ID" value="OPUNC02G27470.1"/>
    <property type="gene ID" value="OPUNC02G27470"/>
</dbReference>
<dbReference type="eggNOG" id="KOG0710">
    <property type="taxonomic scope" value="Eukaryota"/>
</dbReference>
<protein>
    <recommendedName>
        <fullName evidence="5">SHSP domain-containing protein</fullName>
    </recommendedName>
</protein>
<dbReference type="PANTHER" id="PTHR11527">
    <property type="entry name" value="HEAT-SHOCK PROTEIN 20 FAMILY MEMBER"/>
    <property type="match status" value="1"/>
</dbReference>
<organism evidence="6">
    <name type="scientific">Oryza punctata</name>
    <name type="common">Red rice</name>
    <dbReference type="NCBI Taxonomy" id="4537"/>
    <lineage>
        <taxon>Eukaryota</taxon>
        <taxon>Viridiplantae</taxon>
        <taxon>Streptophyta</taxon>
        <taxon>Embryophyta</taxon>
        <taxon>Tracheophyta</taxon>
        <taxon>Spermatophyta</taxon>
        <taxon>Magnoliopsida</taxon>
        <taxon>Liliopsida</taxon>
        <taxon>Poales</taxon>
        <taxon>Poaceae</taxon>
        <taxon>BOP clade</taxon>
        <taxon>Oryzoideae</taxon>
        <taxon>Oryzeae</taxon>
        <taxon>Oryzinae</taxon>
        <taxon>Oryza</taxon>
    </lineage>
</organism>
<evidence type="ECO:0000259" key="5">
    <source>
        <dbReference type="PROSITE" id="PS01031"/>
    </source>
</evidence>